<sequence>MSLKQRTRSHYRYFELHRLRWSDNDQYGHVNNSIYAFLIDSIVNSYLISSCSLRPTDSSSPHIGLVVASKCQYFASLEFPEEVELGLAVRKMGRSSVEYEVGFFRKGRDEVSAVGGFTHVFVEREGRRPVKELREELKEGLGKVLVPLGEEKARL</sequence>
<dbReference type="CDD" id="cd00586">
    <property type="entry name" value="4HBT"/>
    <property type="match status" value="1"/>
</dbReference>
<organism evidence="4 5">
    <name type="scientific">Pyronema omphalodes (strain CBS 100304)</name>
    <name type="common">Pyronema confluens</name>
    <dbReference type="NCBI Taxonomy" id="1076935"/>
    <lineage>
        <taxon>Eukaryota</taxon>
        <taxon>Fungi</taxon>
        <taxon>Dikarya</taxon>
        <taxon>Ascomycota</taxon>
        <taxon>Pezizomycotina</taxon>
        <taxon>Pezizomycetes</taxon>
        <taxon>Pezizales</taxon>
        <taxon>Pyronemataceae</taxon>
        <taxon>Pyronema</taxon>
    </lineage>
</organism>
<dbReference type="STRING" id="1076935.U4LRB7"/>
<keyword evidence="2" id="KW-0378">Hydrolase</keyword>
<dbReference type="InterPro" id="IPR029069">
    <property type="entry name" value="HotDog_dom_sf"/>
</dbReference>
<evidence type="ECO:0000256" key="1">
    <source>
        <dbReference type="ARBA" id="ARBA00005953"/>
    </source>
</evidence>
<dbReference type="Gene3D" id="3.10.129.10">
    <property type="entry name" value="Hotdog Thioesterase"/>
    <property type="match status" value="1"/>
</dbReference>
<dbReference type="AlphaFoldDB" id="U4LRB7"/>
<proteinExistence type="inferred from homology"/>
<evidence type="ECO:0000313" key="5">
    <source>
        <dbReference type="Proteomes" id="UP000018144"/>
    </source>
</evidence>
<dbReference type="Proteomes" id="UP000018144">
    <property type="component" value="Unassembled WGS sequence"/>
</dbReference>
<feature type="domain" description="Thioesterase" evidence="3">
    <location>
        <begin position="27"/>
        <end position="111"/>
    </location>
</feature>
<dbReference type="InterPro" id="IPR050563">
    <property type="entry name" value="4-hydroxybenzoyl-CoA_TE"/>
</dbReference>
<dbReference type="SUPFAM" id="SSF54637">
    <property type="entry name" value="Thioesterase/thiol ester dehydrase-isomerase"/>
    <property type="match status" value="1"/>
</dbReference>
<dbReference type="Pfam" id="PF03061">
    <property type="entry name" value="4HBT"/>
    <property type="match status" value="1"/>
</dbReference>
<dbReference type="EMBL" id="HF936612">
    <property type="protein sequence ID" value="CCX34731.1"/>
    <property type="molecule type" value="Genomic_DNA"/>
</dbReference>
<dbReference type="OMA" id="DNDAYGH"/>
<comment type="similarity">
    <text evidence="1">Belongs to the 4-hydroxybenzoyl-CoA thioesterase family.</text>
</comment>
<dbReference type="GO" id="GO:0047617">
    <property type="term" value="F:fatty acyl-CoA hydrolase activity"/>
    <property type="evidence" value="ECO:0007669"/>
    <property type="project" value="TreeGrafter"/>
</dbReference>
<name>U4LRB7_PYROM</name>
<gene>
    <name evidence="4" type="ORF">PCON_04238</name>
</gene>
<dbReference type="eggNOG" id="ENOG502S411">
    <property type="taxonomic scope" value="Eukaryota"/>
</dbReference>
<dbReference type="InterPro" id="IPR006683">
    <property type="entry name" value="Thioestr_dom"/>
</dbReference>
<evidence type="ECO:0000313" key="4">
    <source>
        <dbReference type="EMBL" id="CCX34731.1"/>
    </source>
</evidence>
<protein>
    <recommendedName>
        <fullName evidence="3">Thioesterase domain-containing protein</fullName>
    </recommendedName>
</protein>
<evidence type="ECO:0000256" key="2">
    <source>
        <dbReference type="ARBA" id="ARBA00022801"/>
    </source>
</evidence>
<dbReference type="FunFam" id="3.10.129.10:FF:000104">
    <property type="entry name" value="Thioesterase family protein (AFU_orthologue AFUA_2G16350)"/>
    <property type="match status" value="1"/>
</dbReference>
<dbReference type="PANTHER" id="PTHR31793">
    <property type="entry name" value="4-HYDROXYBENZOYL-COA THIOESTERASE FAMILY MEMBER"/>
    <property type="match status" value="1"/>
</dbReference>
<dbReference type="PANTHER" id="PTHR31793:SF27">
    <property type="entry name" value="NOVEL THIOESTERASE SUPERFAMILY DOMAIN AND SAPOSIN A-TYPE DOMAIN CONTAINING PROTEIN (0610012H03RIK)"/>
    <property type="match status" value="1"/>
</dbReference>
<reference evidence="4 5" key="1">
    <citation type="journal article" date="2013" name="PLoS Genet.">
        <title>The genome and development-dependent transcriptomes of Pyronema confluens: a window into fungal evolution.</title>
        <authorList>
            <person name="Traeger S."/>
            <person name="Altegoer F."/>
            <person name="Freitag M."/>
            <person name="Gabaldon T."/>
            <person name="Kempken F."/>
            <person name="Kumar A."/>
            <person name="Marcet-Houben M."/>
            <person name="Poggeler S."/>
            <person name="Stajich J.E."/>
            <person name="Nowrousian M."/>
        </authorList>
    </citation>
    <scope>NUCLEOTIDE SEQUENCE [LARGE SCALE GENOMIC DNA]</scope>
    <source>
        <strain evidence="5">CBS 100304</strain>
        <tissue evidence="4">Vegetative mycelium</tissue>
    </source>
</reference>
<evidence type="ECO:0000259" key="3">
    <source>
        <dbReference type="Pfam" id="PF03061"/>
    </source>
</evidence>
<accession>U4LRB7</accession>
<keyword evidence="5" id="KW-1185">Reference proteome</keyword>
<dbReference type="OrthoDB" id="2420454at2759"/>